<dbReference type="GO" id="GO:0009360">
    <property type="term" value="C:DNA polymerase III complex"/>
    <property type="evidence" value="ECO:0007669"/>
    <property type="project" value="InterPro"/>
</dbReference>
<evidence type="ECO:0000256" key="5">
    <source>
        <dbReference type="ARBA" id="ARBA00022705"/>
    </source>
</evidence>
<proteinExistence type="predicted"/>
<evidence type="ECO:0000256" key="3">
    <source>
        <dbReference type="ARBA" id="ARBA00022679"/>
    </source>
</evidence>
<protein>
    <recommendedName>
        <fullName evidence="2">DNA polymerase III subunit delta'</fullName>
        <ecNumber evidence="1">2.7.7.7</ecNumber>
    </recommendedName>
</protein>
<evidence type="ECO:0000313" key="10">
    <source>
        <dbReference type="Proteomes" id="UP000005926"/>
    </source>
</evidence>
<reference evidence="9 10" key="1">
    <citation type="submission" date="2009-08" db="EMBL/GenBank/DDBJ databases">
        <authorList>
            <person name="Muzny D."/>
            <person name="Qin X."/>
            <person name="Deng J."/>
            <person name="Jiang H."/>
            <person name="Liu Y."/>
            <person name="Qu J."/>
            <person name="Song X.-Z."/>
            <person name="Zhang L."/>
            <person name="Thornton R."/>
            <person name="Coyle M."/>
            <person name="Francisco L."/>
            <person name="Jackson L."/>
            <person name="Javaid M."/>
            <person name="Korchina V."/>
            <person name="Kovar C."/>
            <person name="Mata R."/>
            <person name="Mathew T."/>
            <person name="Ngo R."/>
            <person name="Nguyen L."/>
            <person name="Nguyen N."/>
            <person name="Okwuonu G."/>
            <person name="Ongeri F."/>
            <person name="Pham C."/>
            <person name="Simmons D."/>
            <person name="Wilczek-Boney K."/>
            <person name="Hale W."/>
            <person name="Jakkamsetti A."/>
            <person name="Pham P."/>
            <person name="Ruth R."/>
            <person name="San Lucas F."/>
            <person name="Warren J."/>
            <person name="Zhang J."/>
            <person name="Zhao Z."/>
            <person name="Zhou C."/>
            <person name="Zhu D."/>
            <person name="Lee S."/>
            <person name="Bess C."/>
            <person name="Blankenburg K."/>
            <person name="Forbes L."/>
            <person name="Fu Q."/>
            <person name="Gubbala S."/>
            <person name="Hirani K."/>
            <person name="Jayaseelan J.C."/>
            <person name="Lara F."/>
            <person name="Munidasa M."/>
            <person name="Palculict T."/>
            <person name="Patil S."/>
            <person name="Pu L.-L."/>
            <person name="Saada N."/>
            <person name="Tang L."/>
            <person name="Weissenberger G."/>
            <person name="Zhu Y."/>
            <person name="Hemphill L."/>
            <person name="Shang Y."/>
            <person name="Youmans B."/>
            <person name="Ayvaz T."/>
            <person name="Ross M."/>
            <person name="Santibanez J."/>
            <person name="Aqrawi P."/>
            <person name="Gross S."/>
            <person name="Joshi V."/>
            <person name="Fowler G."/>
            <person name="Nazareth L."/>
            <person name="Reid J."/>
            <person name="Worley K."/>
            <person name="Petrosino J."/>
            <person name="Highlander S."/>
            <person name="Gibbs R."/>
        </authorList>
    </citation>
    <scope>NUCLEOTIDE SEQUENCE [LARGE SCALE GENOMIC DNA]</scope>
    <source>
        <strain evidence="9 10">ATCC 49175</strain>
    </source>
</reference>
<evidence type="ECO:0000256" key="4">
    <source>
        <dbReference type="ARBA" id="ARBA00022695"/>
    </source>
</evidence>
<keyword evidence="5" id="KW-0235">DNA replication</keyword>
<dbReference type="STRING" id="638301.HMPREF0444_1063"/>
<comment type="catalytic activity">
    <reaction evidence="7">
        <text>DNA(n) + a 2'-deoxyribonucleoside 5'-triphosphate = DNA(n+1) + diphosphate</text>
        <dbReference type="Rhea" id="RHEA:22508"/>
        <dbReference type="Rhea" id="RHEA-COMP:17339"/>
        <dbReference type="Rhea" id="RHEA-COMP:17340"/>
        <dbReference type="ChEBI" id="CHEBI:33019"/>
        <dbReference type="ChEBI" id="CHEBI:61560"/>
        <dbReference type="ChEBI" id="CHEBI:173112"/>
        <dbReference type="EC" id="2.7.7.7"/>
    </reaction>
</comment>
<sequence>MKKKQEAFIRTIDNLQFSHAYLFEGAKGIGKAEMAKEIAKILNCTNRSVGEGACQVCEHCLRIEHGNFPDYIVVEPEGTTIKVNQIRALKSQLTKTAMESSAIICVIHAVDTLTPGAANSLLKFLEEPTGNIHFILLTEQLSKVLITIQSRCQIIRFQSNQEDTVNGLLKEKGASNVTAQLVSQLTNSADQALLLLESESFGQIRQESWNWFVRIFTNRAMAFITIQSQVLPLLVSKVESEQFLTLLQLYIRDALLCAQGLEGQLIQSDKIATVKTIAGKLSVKQWIQEHEKMTKALSKIQSNVGVQAVLEQWVLQIPK</sequence>
<evidence type="ECO:0000256" key="7">
    <source>
        <dbReference type="ARBA" id="ARBA00049244"/>
    </source>
</evidence>
<feature type="domain" description="DNA polymerase III delta subunit C-terminal" evidence="8">
    <location>
        <begin position="228"/>
        <end position="317"/>
    </location>
</feature>
<dbReference type="GO" id="GO:0003887">
    <property type="term" value="F:DNA-directed DNA polymerase activity"/>
    <property type="evidence" value="ECO:0007669"/>
    <property type="project" value="UniProtKB-KW"/>
</dbReference>
<dbReference type="InterPro" id="IPR015199">
    <property type="entry name" value="DNA_pol_III_delta_C"/>
</dbReference>
<dbReference type="HOGENOM" id="CLU_006229_4_5_9"/>
<organism evidence="9 10">
    <name type="scientific">Granulicatella adiacens ATCC 49175</name>
    <dbReference type="NCBI Taxonomy" id="638301"/>
    <lineage>
        <taxon>Bacteria</taxon>
        <taxon>Bacillati</taxon>
        <taxon>Bacillota</taxon>
        <taxon>Bacilli</taxon>
        <taxon>Lactobacillales</taxon>
        <taxon>Carnobacteriaceae</taxon>
        <taxon>Granulicatella</taxon>
    </lineage>
</organism>
<evidence type="ECO:0000259" key="8">
    <source>
        <dbReference type="Pfam" id="PF09115"/>
    </source>
</evidence>
<dbReference type="GeneID" id="78411820"/>
<dbReference type="AlphaFoldDB" id="C8NGL8"/>
<evidence type="ECO:0000256" key="6">
    <source>
        <dbReference type="ARBA" id="ARBA00022932"/>
    </source>
</evidence>
<gene>
    <name evidence="9" type="primary">holB</name>
    <name evidence="9" type="ORF">HMPREF0444_1063</name>
</gene>
<keyword evidence="10" id="KW-1185">Reference proteome</keyword>
<dbReference type="GO" id="GO:0008408">
    <property type="term" value="F:3'-5' exonuclease activity"/>
    <property type="evidence" value="ECO:0007669"/>
    <property type="project" value="InterPro"/>
</dbReference>
<dbReference type="SUPFAM" id="SSF52540">
    <property type="entry name" value="P-loop containing nucleoside triphosphate hydrolases"/>
    <property type="match status" value="1"/>
</dbReference>
<dbReference type="InterPro" id="IPR027417">
    <property type="entry name" value="P-loop_NTPase"/>
</dbReference>
<evidence type="ECO:0000256" key="2">
    <source>
        <dbReference type="ARBA" id="ARBA00014363"/>
    </source>
</evidence>
<dbReference type="NCBIfam" id="TIGR00678">
    <property type="entry name" value="holB"/>
    <property type="match status" value="1"/>
</dbReference>
<dbReference type="PANTHER" id="PTHR11669:SF8">
    <property type="entry name" value="DNA POLYMERASE III SUBUNIT DELTA"/>
    <property type="match status" value="1"/>
</dbReference>
<evidence type="ECO:0000313" key="9">
    <source>
        <dbReference type="EMBL" id="EEW36845.1"/>
    </source>
</evidence>
<dbReference type="GO" id="GO:0006261">
    <property type="term" value="P:DNA-templated DNA replication"/>
    <property type="evidence" value="ECO:0007669"/>
    <property type="project" value="TreeGrafter"/>
</dbReference>
<dbReference type="eggNOG" id="COG0470">
    <property type="taxonomic scope" value="Bacteria"/>
</dbReference>
<comment type="caution">
    <text evidence="9">The sequence shown here is derived from an EMBL/GenBank/DDBJ whole genome shotgun (WGS) entry which is preliminary data.</text>
</comment>
<keyword evidence="3 9" id="KW-0808">Transferase</keyword>
<name>C8NGL8_9LACT</name>
<accession>C8NGL8</accession>
<evidence type="ECO:0000256" key="1">
    <source>
        <dbReference type="ARBA" id="ARBA00012417"/>
    </source>
</evidence>
<dbReference type="PANTHER" id="PTHR11669">
    <property type="entry name" value="REPLICATION FACTOR C / DNA POLYMERASE III GAMMA-TAU SUBUNIT"/>
    <property type="match status" value="1"/>
</dbReference>
<dbReference type="Proteomes" id="UP000005926">
    <property type="component" value="Unassembled WGS sequence"/>
</dbReference>
<keyword evidence="4 9" id="KW-0548">Nucleotidyltransferase</keyword>
<dbReference type="InterPro" id="IPR004622">
    <property type="entry name" value="DNA_pol_HolB"/>
</dbReference>
<dbReference type="Gene3D" id="3.40.50.300">
    <property type="entry name" value="P-loop containing nucleotide triphosphate hydrolases"/>
    <property type="match status" value="1"/>
</dbReference>
<dbReference type="GO" id="GO:0003677">
    <property type="term" value="F:DNA binding"/>
    <property type="evidence" value="ECO:0007669"/>
    <property type="project" value="InterPro"/>
</dbReference>
<dbReference type="Pfam" id="PF13177">
    <property type="entry name" value="DNA_pol3_delta2"/>
    <property type="match status" value="1"/>
</dbReference>
<keyword evidence="6" id="KW-0239">DNA-directed DNA polymerase</keyword>
<dbReference type="EMBL" id="ACKZ01000020">
    <property type="protein sequence ID" value="EEW36845.1"/>
    <property type="molecule type" value="Genomic_DNA"/>
</dbReference>
<dbReference type="InterPro" id="IPR050238">
    <property type="entry name" value="DNA_Rep/Repair_Clamp_Loader"/>
</dbReference>
<dbReference type="Pfam" id="PF09115">
    <property type="entry name" value="DNApol3-delta_C"/>
    <property type="match status" value="1"/>
</dbReference>
<dbReference type="EC" id="2.7.7.7" evidence="1"/>
<dbReference type="RefSeq" id="WP_005607193.1">
    <property type="nucleotide sequence ID" value="NZ_CP102283.1"/>
</dbReference>